<feature type="compositionally biased region" description="Basic residues" evidence="1">
    <location>
        <begin position="88"/>
        <end position="101"/>
    </location>
</feature>
<keyword evidence="2" id="KW-0472">Membrane</keyword>
<keyword evidence="2" id="KW-0812">Transmembrane</keyword>
<dbReference type="RefSeq" id="XP_001248845.2">
    <property type="nucleotide sequence ID" value="XM_001248844.2"/>
</dbReference>
<gene>
    <name evidence="3" type="ORF">CIMG_02616</name>
</gene>
<protein>
    <submittedName>
        <fullName evidence="3">Uncharacterized protein</fullName>
    </submittedName>
</protein>
<dbReference type="EMBL" id="GG704911">
    <property type="protein sequence ID" value="EAS37262.3"/>
    <property type="molecule type" value="Genomic_DNA"/>
</dbReference>
<accession>J3KLR0</accession>
<keyword evidence="2" id="KW-1133">Transmembrane helix</keyword>
<organism evidence="3 4">
    <name type="scientific">Coccidioides immitis (strain RS)</name>
    <name type="common">Valley fever fungus</name>
    <dbReference type="NCBI Taxonomy" id="246410"/>
    <lineage>
        <taxon>Eukaryota</taxon>
        <taxon>Fungi</taxon>
        <taxon>Dikarya</taxon>
        <taxon>Ascomycota</taxon>
        <taxon>Pezizomycotina</taxon>
        <taxon>Eurotiomycetes</taxon>
        <taxon>Eurotiomycetidae</taxon>
        <taxon>Onygenales</taxon>
        <taxon>Onygenaceae</taxon>
        <taxon>Coccidioides</taxon>
    </lineage>
</organism>
<name>J3KLR0_COCIM</name>
<evidence type="ECO:0000256" key="1">
    <source>
        <dbReference type="SAM" id="MobiDB-lite"/>
    </source>
</evidence>
<feature type="transmembrane region" description="Helical" evidence="2">
    <location>
        <begin position="24"/>
        <end position="44"/>
    </location>
</feature>
<dbReference type="Proteomes" id="UP000001261">
    <property type="component" value="Unassembled WGS sequence"/>
</dbReference>
<evidence type="ECO:0000313" key="3">
    <source>
        <dbReference type="EMBL" id="EAS37262.3"/>
    </source>
</evidence>
<reference evidence="4" key="1">
    <citation type="journal article" date="2009" name="Genome Res.">
        <title>Comparative genomic analyses of the human fungal pathogens Coccidioides and their relatives.</title>
        <authorList>
            <person name="Sharpton T.J."/>
            <person name="Stajich J.E."/>
            <person name="Rounsley S.D."/>
            <person name="Gardner M.J."/>
            <person name="Wortman J.R."/>
            <person name="Jordar V.S."/>
            <person name="Maiti R."/>
            <person name="Kodira C.D."/>
            <person name="Neafsey D.E."/>
            <person name="Zeng Q."/>
            <person name="Hung C.-Y."/>
            <person name="McMahan C."/>
            <person name="Muszewska A."/>
            <person name="Grynberg M."/>
            <person name="Mandel M.A."/>
            <person name="Kellner E.M."/>
            <person name="Barker B.M."/>
            <person name="Galgiani J.N."/>
            <person name="Orbach M.J."/>
            <person name="Kirkland T.N."/>
            <person name="Cole G.T."/>
            <person name="Henn M.R."/>
            <person name="Birren B.W."/>
            <person name="Taylor J.W."/>
        </authorList>
    </citation>
    <scope>NUCLEOTIDE SEQUENCE [LARGE SCALE GENOMIC DNA]</scope>
    <source>
        <strain evidence="4">RS</strain>
    </source>
</reference>
<proteinExistence type="predicted"/>
<feature type="region of interest" description="Disordered" evidence="1">
    <location>
        <begin position="82"/>
        <end position="108"/>
    </location>
</feature>
<evidence type="ECO:0000313" key="4">
    <source>
        <dbReference type="Proteomes" id="UP000001261"/>
    </source>
</evidence>
<keyword evidence="4" id="KW-1185">Reference proteome</keyword>
<reference evidence="4" key="2">
    <citation type="journal article" date="2010" name="Genome Res.">
        <title>Population genomic sequencing of Coccidioides fungi reveals recent hybridization and transposon control.</title>
        <authorList>
            <person name="Neafsey D.E."/>
            <person name="Barker B.M."/>
            <person name="Sharpton T.J."/>
            <person name="Stajich J.E."/>
            <person name="Park D.J."/>
            <person name="Whiston E."/>
            <person name="Hung C.-Y."/>
            <person name="McMahan C."/>
            <person name="White J."/>
            <person name="Sykes S."/>
            <person name="Heiman D."/>
            <person name="Young S."/>
            <person name="Zeng Q."/>
            <person name="Abouelleil A."/>
            <person name="Aftuck L."/>
            <person name="Bessette D."/>
            <person name="Brown A."/>
            <person name="FitzGerald M."/>
            <person name="Lui A."/>
            <person name="Macdonald J.P."/>
            <person name="Priest M."/>
            <person name="Orbach M.J."/>
            <person name="Galgiani J.N."/>
            <person name="Kirkland T.N."/>
            <person name="Cole G.T."/>
            <person name="Birren B.W."/>
            <person name="Henn M.R."/>
            <person name="Taylor J.W."/>
            <person name="Rounsley S.D."/>
        </authorList>
    </citation>
    <scope>GENOME REANNOTATION</scope>
    <source>
        <strain evidence="4">RS</strain>
    </source>
</reference>
<dbReference type="AlphaFoldDB" id="J3KLR0"/>
<dbReference type="InParanoid" id="J3KLR0"/>
<evidence type="ECO:0000256" key="2">
    <source>
        <dbReference type="SAM" id="Phobius"/>
    </source>
</evidence>
<dbReference type="VEuPathDB" id="FungiDB:CIMG_02616"/>
<dbReference type="KEGG" id="cim:CIMG_02616"/>
<dbReference type="GeneID" id="4565453"/>
<sequence>MYGPGLESKTRPGTMRNTESMHCMYLTLEPTAIVYGVLGMYLILRRETDFLMKCVLSPRVRAHIVFRTVEQVEMRHAAHIPCSLSSSSKKKRKKEKKRRKERERGRETQGLTACWIAGLWSV</sequence>